<protein>
    <submittedName>
        <fullName evidence="1">Uncharacterized protein</fullName>
    </submittedName>
</protein>
<reference evidence="1" key="1">
    <citation type="submission" date="2020-02" db="EMBL/GenBank/DDBJ databases">
        <authorList>
            <person name="Meier V. D."/>
        </authorList>
    </citation>
    <scope>NUCLEOTIDE SEQUENCE</scope>
    <source>
        <strain evidence="1">AVDCRST_MAG87</strain>
    </source>
</reference>
<organism evidence="1">
    <name type="scientific">uncultured Thermomicrobiales bacterium</name>
    <dbReference type="NCBI Taxonomy" id="1645740"/>
    <lineage>
        <taxon>Bacteria</taxon>
        <taxon>Pseudomonadati</taxon>
        <taxon>Thermomicrobiota</taxon>
        <taxon>Thermomicrobia</taxon>
        <taxon>Thermomicrobiales</taxon>
        <taxon>environmental samples</taxon>
    </lineage>
</organism>
<dbReference type="AlphaFoldDB" id="A0A6J4V3I3"/>
<proteinExistence type="predicted"/>
<sequence>MFASTNALILATSVGSMLLSGEPHQLSLVKDRYIEHATPFGDQAKAIGKAVRSFRSAGVADRTGCVGGNTGCFIHAHHRGHERAAAGDNHYLPAP</sequence>
<accession>A0A6J4V3I3</accession>
<name>A0A6J4V3I3_9BACT</name>
<dbReference type="EMBL" id="CADCWJ010000489">
    <property type="protein sequence ID" value="CAA9568431.1"/>
    <property type="molecule type" value="Genomic_DNA"/>
</dbReference>
<evidence type="ECO:0000313" key="1">
    <source>
        <dbReference type="EMBL" id="CAA9568431.1"/>
    </source>
</evidence>
<gene>
    <name evidence="1" type="ORF">AVDCRST_MAG87-2169</name>
</gene>